<dbReference type="GO" id="GO:0051213">
    <property type="term" value="F:dioxygenase activity"/>
    <property type="evidence" value="ECO:0007669"/>
    <property type="project" value="UniProtKB-KW"/>
</dbReference>
<feature type="domain" description="Fe2OG dioxygenase" evidence="14">
    <location>
        <begin position="119"/>
        <end position="235"/>
    </location>
</feature>
<dbReference type="GO" id="GO:0004017">
    <property type="term" value="F:AMP kinase activity"/>
    <property type="evidence" value="ECO:0007669"/>
    <property type="project" value="UniProtKB-UniRule"/>
</dbReference>
<name>A0A1H8EAG7_STIAU</name>
<feature type="binding site" evidence="11">
    <location>
        <position position="392"/>
    </location>
    <ligand>
        <name>ATP</name>
        <dbReference type="ChEBI" id="CHEBI:30616"/>
    </ligand>
</feature>
<dbReference type="AlphaFoldDB" id="A0A1H8EAG7"/>
<dbReference type="CDD" id="cd01428">
    <property type="entry name" value="ADK"/>
    <property type="match status" value="1"/>
</dbReference>
<comment type="subunit">
    <text evidence="11 12">Monomer.</text>
</comment>
<evidence type="ECO:0000256" key="13">
    <source>
        <dbReference type="SAM" id="MobiDB-lite"/>
    </source>
</evidence>
<evidence type="ECO:0000256" key="11">
    <source>
        <dbReference type="HAMAP-Rule" id="MF_00235"/>
    </source>
</evidence>
<dbReference type="UniPathway" id="UPA00588">
    <property type="reaction ID" value="UER00649"/>
</dbReference>
<feature type="binding site" evidence="11">
    <location>
        <position position="361"/>
    </location>
    <ligand>
        <name>AMP</name>
        <dbReference type="ChEBI" id="CHEBI:456215"/>
    </ligand>
</feature>
<dbReference type="PANTHER" id="PTHR23359">
    <property type="entry name" value="NUCLEOTIDE KINASE"/>
    <property type="match status" value="1"/>
</dbReference>
<dbReference type="InterPro" id="IPR006620">
    <property type="entry name" value="Pro_4_hyd_alph"/>
</dbReference>
<dbReference type="Gene3D" id="2.60.120.620">
    <property type="entry name" value="q2cbj1_9rhob like domain"/>
    <property type="match status" value="1"/>
</dbReference>
<keyword evidence="3" id="KW-0479">Metal-binding</keyword>
<comment type="pathway">
    <text evidence="11">Purine metabolism; AMP biosynthesis via salvage pathway; AMP from ADP: step 1/1.</text>
</comment>
<dbReference type="Gene3D" id="3.40.50.300">
    <property type="entry name" value="P-loop containing nucleotide triphosphate hydrolases"/>
    <property type="match status" value="1"/>
</dbReference>
<dbReference type="GO" id="GO:0005737">
    <property type="term" value="C:cytoplasm"/>
    <property type="evidence" value="ECO:0007669"/>
    <property type="project" value="UniProtKB-SubCell"/>
</dbReference>
<evidence type="ECO:0000256" key="1">
    <source>
        <dbReference type="ARBA" id="ARBA00001961"/>
    </source>
</evidence>
<feature type="binding site" evidence="11">
    <location>
        <position position="429"/>
    </location>
    <ligand>
        <name>AMP</name>
        <dbReference type="ChEBI" id="CHEBI:456215"/>
    </ligand>
</feature>
<dbReference type="EMBL" id="FOAP01000032">
    <property type="protein sequence ID" value="SEN15748.1"/>
    <property type="molecule type" value="Genomic_DNA"/>
</dbReference>
<dbReference type="GO" id="GO:0005524">
    <property type="term" value="F:ATP binding"/>
    <property type="evidence" value="ECO:0007669"/>
    <property type="project" value="UniProtKB-UniRule"/>
</dbReference>
<evidence type="ECO:0000256" key="10">
    <source>
        <dbReference type="ARBA" id="ARBA00023004"/>
    </source>
</evidence>
<keyword evidence="6 11" id="KW-0418">Kinase</keyword>
<feature type="binding site" evidence="11">
    <location>
        <begin position="354"/>
        <end position="357"/>
    </location>
    <ligand>
        <name>AMP</name>
        <dbReference type="ChEBI" id="CHEBI:456215"/>
    </ligand>
</feature>
<evidence type="ECO:0000256" key="3">
    <source>
        <dbReference type="ARBA" id="ARBA00022723"/>
    </source>
</evidence>
<comment type="subcellular location">
    <subcellularLocation>
        <location evidence="11 12">Cytoplasm</location>
    </subcellularLocation>
</comment>
<dbReference type="GO" id="GO:0031418">
    <property type="term" value="F:L-ascorbic acid binding"/>
    <property type="evidence" value="ECO:0007669"/>
    <property type="project" value="UniProtKB-KW"/>
</dbReference>
<dbReference type="Pfam" id="PF13640">
    <property type="entry name" value="2OG-FeII_Oxy_3"/>
    <property type="match status" value="1"/>
</dbReference>
<comment type="function">
    <text evidence="11">Catalyzes the reversible transfer of the terminal phosphate group between ATP and AMP. Plays an important role in cellular energy homeostasis and in adenine nucleotide metabolism.</text>
</comment>
<feature type="binding site" evidence="11">
    <location>
        <position position="418"/>
    </location>
    <ligand>
        <name>AMP</name>
        <dbReference type="ChEBI" id="CHEBI:456215"/>
    </ligand>
</feature>
<proteinExistence type="inferred from homology"/>
<feature type="binding site" evidence="11">
    <location>
        <position position="287"/>
    </location>
    <ligand>
        <name>AMP</name>
        <dbReference type="ChEBI" id="CHEBI:456215"/>
    </ligand>
</feature>
<feature type="binding site" evidence="11">
    <location>
        <begin position="401"/>
        <end position="402"/>
    </location>
    <ligand>
        <name>ATP</name>
        <dbReference type="ChEBI" id="CHEBI:30616"/>
    </ligand>
</feature>
<evidence type="ECO:0000256" key="8">
    <source>
        <dbReference type="ARBA" id="ARBA00022964"/>
    </source>
</evidence>
<dbReference type="Pfam" id="PF00406">
    <property type="entry name" value="ADK"/>
    <property type="match status" value="1"/>
</dbReference>
<keyword evidence="8" id="KW-0223">Dioxygenase</keyword>
<comment type="caution">
    <text evidence="11">Lacks conserved residue(s) required for the propagation of feature annotation.</text>
</comment>
<dbReference type="HAMAP" id="MF_00235">
    <property type="entry name" value="Adenylate_kinase_Adk"/>
    <property type="match status" value="1"/>
</dbReference>
<evidence type="ECO:0000259" key="14">
    <source>
        <dbReference type="PROSITE" id="PS51471"/>
    </source>
</evidence>
<keyword evidence="10" id="KW-0408">Iron</keyword>
<comment type="catalytic activity">
    <reaction evidence="11 12">
        <text>AMP + ATP = 2 ADP</text>
        <dbReference type="Rhea" id="RHEA:12973"/>
        <dbReference type="ChEBI" id="CHEBI:30616"/>
        <dbReference type="ChEBI" id="CHEBI:456215"/>
        <dbReference type="ChEBI" id="CHEBI:456216"/>
        <dbReference type="EC" id="2.7.4.3"/>
    </reaction>
</comment>
<keyword evidence="2 11" id="KW-0808">Transferase</keyword>
<dbReference type="InterPro" id="IPR002575">
    <property type="entry name" value="Aminoglycoside_PTrfase"/>
</dbReference>
<evidence type="ECO:0000256" key="7">
    <source>
        <dbReference type="ARBA" id="ARBA00022896"/>
    </source>
</evidence>
<evidence type="ECO:0000256" key="6">
    <source>
        <dbReference type="ARBA" id="ARBA00022777"/>
    </source>
</evidence>
<keyword evidence="9" id="KW-0560">Oxidoreductase</keyword>
<dbReference type="SUPFAM" id="SSF52540">
    <property type="entry name" value="P-loop containing nucleoside triphosphate hydrolases"/>
    <property type="match status" value="1"/>
</dbReference>
<dbReference type="InterPro" id="IPR011009">
    <property type="entry name" value="Kinase-like_dom_sf"/>
</dbReference>
<dbReference type="EC" id="2.7.4.3" evidence="11 12"/>
<dbReference type="PROSITE" id="PS00113">
    <property type="entry name" value="ADENYLATE_KINASE"/>
    <property type="match status" value="1"/>
</dbReference>
<dbReference type="Proteomes" id="UP000182719">
    <property type="component" value="Unassembled WGS sequence"/>
</dbReference>
<keyword evidence="11 12" id="KW-0067">ATP-binding</keyword>
<dbReference type="Gene3D" id="3.90.1200.10">
    <property type="match status" value="1"/>
</dbReference>
<dbReference type="PROSITE" id="PS51471">
    <property type="entry name" value="FE2OG_OXY"/>
    <property type="match status" value="1"/>
</dbReference>
<protein>
    <recommendedName>
        <fullName evidence="11 12">Adenylate kinase</fullName>
        <shortName evidence="11">AK</shortName>
        <ecNumber evidence="11 12">2.7.4.3</ecNumber>
    </recommendedName>
    <alternativeName>
        <fullName evidence="11">ATP-AMP transphosphorylase</fullName>
    </alternativeName>
    <alternativeName>
        <fullName evidence="11">ATP:AMP phosphotransferase</fullName>
    </alternativeName>
    <alternativeName>
        <fullName evidence="11">Adenylate monophosphate kinase</fullName>
    </alternativeName>
</protein>
<keyword evidence="5 11" id="KW-0547">Nucleotide-binding</keyword>
<reference evidence="16" key="1">
    <citation type="submission" date="2016-10" db="EMBL/GenBank/DDBJ databases">
        <authorList>
            <person name="Varghese N."/>
            <person name="Submissions S."/>
        </authorList>
    </citation>
    <scope>NUCLEOTIDE SEQUENCE [LARGE SCALE GENOMIC DNA]</scope>
    <source>
        <strain evidence="16">DSM 17044</strain>
    </source>
</reference>
<keyword evidence="4 11" id="KW-0545">Nucleotide biosynthesis</keyword>
<feature type="region of interest" description="Disordered" evidence="13">
    <location>
        <begin position="394"/>
        <end position="422"/>
    </location>
</feature>
<comment type="similarity">
    <text evidence="11">Belongs to the adenylate kinase family.</text>
</comment>
<gene>
    <name evidence="11" type="primary">adk</name>
    <name evidence="15" type="ORF">SAMN05444354_13231</name>
</gene>
<evidence type="ECO:0000256" key="9">
    <source>
        <dbReference type="ARBA" id="ARBA00023002"/>
    </source>
</evidence>
<evidence type="ECO:0000256" key="2">
    <source>
        <dbReference type="ARBA" id="ARBA00022679"/>
    </source>
</evidence>
<accession>A0A1H8EAG7</accession>
<evidence type="ECO:0000256" key="12">
    <source>
        <dbReference type="RuleBase" id="RU003331"/>
    </source>
</evidence>
<dbReference type="InterPro" id="IPR033690">
    <property type="entry name" value="Adenylat_kinase_CS"/>
</dbReference>
<dbReference type="InterPro" id="IPR005123">
    <property type="entry name" value="Oxoglu/Fe-dep_dioxygenase_dom"/>
</dbReference>
<feature type="binding site" evidence="11">
    <location>
        <begin position="261"/>
        <end position="266"/>
    </location>
    <ligand>
        <name>ATP</name>
        <dbReference type="ChEBI" id="CHEBI:30616"/>
    </ligand>
</feature>
<comment type="domain">
    <text evidence="11">Consists of three domains, a large central CORE domain and two small peripheral domains, NMPbind and LID, which undergo movements during catalysis. The LID domain closes over the site of phosphoryl transfer upon ATP binding. Assembling and dissambling the active center during each catalytic cycle provides an effective means to prevent ATP hydrolysis.</text>
</comment>
<dbReference type="InterPro" id="IPR044862">
    <property type="entry name" value="Pro_4_hyd_alph_FE2OG_OXY"/>
</dbReference>
<dbReference type="SUPFAM" id="SSF56112">
    <property type="entry name" value="Protein kinase-like (PK-like)"/>
    <property type="match status" value="1"/>
</dbReference>
<sequence length="753" mass="82392">MAATSLLRTTPVCPIDFEPPLPPGARTLQPVEGVPGAYLLAPVLSRAECEQLIAASEALGYAPKKSRRSGPPIRTNTRLLYEAHPGLSDTLAQRMRPHLEAIDVRTVGPWRLAEGSRLLNERWRMNRYAAGEEFFPHFDTGYELSRDCRSLLSVILYLNDDFDEGETVFFPGGQTRDHMLPGDADAREVRVRPAAGTALVFHHFGPLNPRHSGLAPVPRPRSKYVIRTDVFYTRPPPPGSATLFGRSPSSHRCVVLLGPPGAGKSTQLRQVSQALGYTGIDFGHCIRSESASTSELSARIQQFRRKRSALQDAAFGATGEHRRPSGWLPNALCLELLEKQLEGLGLTSGVVLDGFPRMRSQSNFLEGDRWQLLAAIHLRVDDATRAERLQGRTLDPTTGQTFHAGQVPPAAEGSVIRRPEDAPGSVQARMVDWEQDTRPLLEHYAKRGVAVDVDGGGSPEAVTRAILHALSRRLLEEAVALFPPALATLLGEAPCDGVNHSSRLDSLVFRYPPPSGPALYLKLAPPWGAPLATEATFLQSETARRLALQVPVFRGLFTLGGDVQALVTEELPGASAKRVAQAWAQDSERAALVRHLAEALRAFHTASPPGGLARYALPSLLQRARERLQRGDVPPRNFTAKYGPPLEGIEALTRELDRLESAARMLPEGPHVLLHGDPCLPNFRVDSTGAFTGCLDLSGADEGDRYWDLALAHWSVKHNLGERWAEAFLEASCGDTLDRDRLSVFSGLRRFLV</sequence>
<keyword evidence="11" id="KW-0963">Cytoplasm</keyword>
<comment type="cofactor">
    <cofactor evidence="1">
        <name>L-ascorbate</name>
        <dbReference type="ChEBI" id="CHEBI:38290"/>
    </cofactor>
</comment>
<dbReference type="Pfam" id="PF01636">
    <property type="entry name" value="APH"/>
    <property type="match status" value="1"/>
</dbReference>
<evidence type="ECO:0000256" key="4">
    <source>
        <dbReference type="ARBA" id="ARBA00022727"/>
    </source>
</evidence>
<evidence type="ECO:0000256" key="5">
    <source>
        <dbReference type="ARBA" id="ARBA00022741"/>
    </source>
</evidence>
<dbReference type="PRINTS" id="PR00094">
    <property type="entry name" value="ADENYLTKNASE"/>
</dbReference>
<evidence type="ECO:0000313" key="16">
    <source>
        <dbReference type="Proteomes" id="UP000182719"/>
    </source>
</evidence>
<dbReference type="GO" id="GO:0005506">
    <property type="term" value="F:iron ion binding"/>
    <property type="evidence" value="ECO:0007669"/>
    <property type="project" value="InterPro"/>
</dbReference>
<dbReference type="InterPro" id="IPR000850">
    <property type="entry name" value="Adenylat/UMP-CMP_kin"/>
</dbReference>
<dbReference type="InterPro" id="IPR027417">
    <property type="entry name" value="P-loop_NTPase"/>
</dbReference>
<evidence type="ECO:0000313" key="15">
    <source>
        <dbReference type="EMBL" id="SEN15748.1"/>
    </source>
</evidence>
<feature type="binding site" evidence="11">
    <location>
        <position position="457"/>
    </location>
    <ligand>
        <name>ATP</name>
        <dbReference type="ChEBI" id="CHEBI:30616"/>
    </ligand>
</feature>
<keyword evidence="16" id="KW-1185">Reference proteome</keyword>
<dbReference type="GO" id="GO:0016705">
    <property type="term" value="F:oxidoreductase activity, acting on paired donors, with incorporation or reduction of molecular oxygen"/>
    <property type="evidence" value="ECO:0007669"/>
    <property type="project" value="InterPro"/>
</dbReference>
<dbReference type="RefSeq" id="WP_075011084.1">
    <property type="nucleotide sequence ID" value="NZ_FOAP01000032.1"/>
</dbReference>
<dbReference type="SMART" id="SM00702">
    <property type="entry name" value="P4Hc"/>
    <property type="match status" value="1"/>
</dbReference>
<dbReference type="OrthoDB" id="269774at2"/>
<dbReference type="GO" id="GO:0044209">
    <property type="term" value="P:AMP salvage"/>
    <property type="evidence" value="ECO:0007669"/>
    <property type="project" value="UniProtKB-UniRule"/>
</dbReference>
<organism evidence="15 16">
    <name type="scientific">Stigmatella aurantiaca</name>
    <dbReference type="NCBI Taxonomy" id="41"/>
    <lineage>
        <taxon>Bacteria</taxon>
        <taxon>Pseudomonadati</taxon>
        <taxon>Myxococcota</taxon>
        <taxon>Myxococcia</taxon>
        <taxon>Myxococcales</taxon>
        <taxon>Cystobacterineae</taxon>
        <taxon>Archangiaceae</taxon>
        <taxon>Stigmatella</taxon>
    </lineage>
</organism>
<keyword evidence="7" id="KW-0847">Vitamin C</keyword>